<dbReference type="Proteomes" id="UP000252631">
    <property type="component" value="Unassembled WGS sequence"/>
</dbReference>
<dbReference type="PANTHER" id="PTHR40265:SF1">
    <property type="entry name" value="GLYOXALASE-LIKE DOMAIN-CONTAINING PROTEIN"/>
    <property type="match status" value="1"/>
</dbReference>
<evidence type="ECO:0000313" key="4">
    <source>
        <dbReference type="Proteomes" id="UP000252631"/>
    </source>
</evidence>
<sequence length="288" mass="31278">MSDSQDTHQRTRLPAELDHVIVLVHGELDQAAAAYQALGFHLTPRGHHSLGSSNNLAIFRNNYLELLGYEPGKKQQRPEQWHDPKGLSGIVWRCPDPARAQLNASHAGVTAETPLDFVRPVETGAGTFDAAFTVLHLPKLGFDYGRTFFCHHKTPELVWRSEWQTHPNGVENISEFVFCGDDPRSALSLFEGMFGPGLLQEIPSGYGFGAAEARVVALTREAATQHYGADAPLPEEGKTQMIGLGFKTASIAQAQQALQAGGVPFTATGGRLRVGPAHSFGVVIEFSE</sequence>
<dbReference type="EMBL" id="QRDT01000032">
    <property type="protein sequence ID" value="RED24455.1"/>
    <property type="molecule type" value="Genomic_DNA"/>
</dbReference>
<dbReference type="PANTHER" id="PTHR40265">
    <property type="entry name" value="BLL2707 PROTEIN"/>
    <property type="match status" value="1"/>
</dbReference>
<dbReference type="Gene3D" id="3.10.180.10">
    <property type="entry name" value="2,3-Dihydroxybiphenyl 1,2-Dioxygenase, domain 1"/>
    <property type="match status" value="1"/>
</dbReference>
<gene>
    <name evidence="2" type="ORF">BJ125_13223</name>
    <name evidence="3" type="ORF">SAMN05892882_13223</name>
</gene>
<protein>
    <submittedName>
        <fullName evidence="3">Glyoxalase-like protein</fullName>
    </submittedName>
</protein>
<organism evidence="3 4">
    <name type="scientific">Rhodopseudomonas pentothenatexigens</name>
    <dbReference type="NCBI Taxonomy" id="999699"/>
    <lineage>
        <taxon>Bacteria</taxon>
        <taxon>Pseudomonadati</taxon>
        <taxon>Pseudomonadota</taxon>
        <taxon>Alphaproteobacteria</taxon>
        <taxon>Hyphomicrobiales</taxon>
        <taxon>Nitrobacteraceae</taxon>
        <taxon>Rhodopseudomonas</taxon>
    </lineage>
</organism>
<dbReference type="InterPro" id="IPR025870">
    <property type="entry name" value="Glyoxalase-like_dom"/>
</dbReference>
<dbReference type="SUPFAM" id="SSF54593">
    <property type="entry name" value="Glyoxalase/Bleomycin resistance protein/Dihydroxybiphenyl dioxygenase"/>
    <property type="match status" value="1"/>
</dbReference>
<reference evidence="3 4" key="1">
    <citation type="submission" date="2017-08" db="EMBL/GenBank/DDBJ databases">
        <authorList>
            <person name="de Groot N.N."/>
        </authorList>
    </citation>
    <scope>NUCLEOTIDE SEQUENCE [LARGE SCALE GENOMIC DNA]</scope>
    <source>
        <strain evidence="3 4">JA575</strain>
    </source>
</reference>
<reference evidence="2 5" key="2">
    <citation type="submission" date="2018-07" db="EMBL/GenBank/DDBJ databases">
        <title>Genomic Encyclopedia of Archaeal and Bacterial Type Strains, Phase II (KMG-II): from individual species to whole genera.</title>
        <authorList>
            <person name="Goeker M."/>
        </authorList>
    </citation>
    <scope>NUCLEOTIDE SEQUENCE [LARGE SCALE GENOMIC DNA]</scope>
    <source>
        <strain evidence="2 5">JA575</strain>
    </source>
</reference>
<dbReference type="AlphaFoldDB" id="A0A336JY19"/>
<dbReference type="RefSeq" id="WP_114360609.1">
    <property type="nucleotide sequence ID" value="NZ_QRDT01000032.1"/>
</dbReference>
<evidence type="ECO:0000313" key="2">
    <source>
        <dbReference type="EMBL" id="RED24455.1"/>
    </source>
</evidence>
<name>A0A336JY19_9BRAD</name>
<dbReference type="InterPro" id="IPR029068">
    <property type="entry name" value="Glyas_Bleomycin-R_OHBP_Dase"/>
</dbReference>
<evidence type="ECO:0000313" key="3">
    <source>
        <dbReference type="EMBL" id="SSW93199.1"/>
    </source>
</evidence>
<dbReference type="EMBL" id="UFQQ01000032">
    <property type="protein sequence ID" value="SSW93199.1"/>
    <property type="molecule type" value="Genomic_DNA"/>
</dbReference>
<keyword evidence="5" id="KW-1185">Reference proteome</keyword>
<proteinExistence type="predicted"/>
<feature type="domain" description="Glyoxalase-like" evidence="1">
    <location>
        <begin position="17"/>
        <end position="188"/>
    </location>
</feature>
<evidence type="ECO:0000313" key="5">
    <source>
        <dbReference type="Proteomes" id="UP000256343"/>
    </source>
</evidence>
<dbReference type="Pfam" id="PF13468">
    <property type="entry name" value="Glyoxalase_3"/>
    <property type="match status" value="1"/>
</dbReference>
<evidence type="ECO:0000259" key="1">
    <source>
        <dbReference type="Pfam" id="PF13468"/>
    </source>
</evidence>
<dbReference type="OrthoDB" id="9812467at2"/>
<accession>A0A336JY19</accession>
<dbReference type="Proteomes" id="UP000256343">
    <property type="component" value="Unassembled WGS sequence"/>
</dbReference>